<gene>
    <name evidence="1" type="ORF">E2C01_020259</name>
</gene>
<keyword evidence="2" id="KW-1185">Reference proteome</keyword>
<evidence type="ECO:0000313" key="2">
    <source>
        <dbReference type="Proteomes" id="UP000324222"/>
    </source>
</evidence>
<dbReference type="EMBL" id="VSRR010001692">
    <property type="protein sequence ID" value="MPC27101.1"/>
    <property type="molecule type" value="Genomic_DNA"/>
</dbReference>
<reference evidence="1 2" key="1">
    <citation type="submission" date="2019-05" db="EMBL/GenBank/DDBJ databases">
        <title>Another draft genome of Portunus trituberculatus and its Hox gene families provides insights of decapod evolution.</title>
        <authorList>
            <person name="Jeong J.-H."/>
            <person name="Song I."/>
            <person name="Kim S."/>
            <person name="Choi T."/>
            <person name="Kim D."/>
            <person name="Ryu S."/>
            <person name="Kim W."/>
        </authorList>
    </citation>
    <scope>NUCLEOTIDE SEQUENCE [LARGE SCALE GENOMIC DNA]</scope>
    <source>
        <tissue evidence="1">Muscle</tissue>
    </source>
</reference>
<proteinExistence type="predicted"/>
<accession>A0A5B7DZF6</accession>
<evidence type="ECO:0000313" key="1">
    <source>
        <dbReference type="EMBL" id="MPC27101.1"/>
    </source>
</evidence>
<dbReference type="AlphaFoldDB" id="A0A5B7DZF6"/>
<dbReference type="Proteomes" id="UP000324222">
    <property type="component" value="Unassembled WGS sequence"/>
</dbReference>
<sequence>MVVFGLGIAALDRCVWVEEARLSPPRLCELRAGLAMPRLFPDISTASCEAIVVYCGLLDGAIVLQRSSRGVTRYYEYCFPSTA</sequence>
<comment type="caution">
    <text evidence="1">The sequence shown here is derived from an EMBL/GenBank/DDBJ whole genome shotgun (WGS) entry which is preliminary data.</text>
</comment>
<organism evidence="1 2">
    <name type="scientific">Portunus trituberculatus</name>
    <name type="common">Swimming crab</name>
    <name type="synonym">Neptunus trituberculatus</name>
    <dbReference type="NCBI Taxonomy" id="210409"/>
    <lineage>
        <taxon>Eukaryota</taxon>
        <taxon>Metazoa</taxon>
        <taxon>Ecdysozoa</taxon>
        <taxon>Arthropoda</taxon>
        <taxon>Crustacea</taxon>
        <taxon>Multicrustacea</taxon>
        <taxon>Malacostraca</taxon>
        <taxon>Eumalacostraca</taxon>
        <taxon>Eucarida</taxon>
        <taxon>Decapoda</taxon>
        <taxon>Pleocyemata</taxon>
        <taxon>Brachyura</taxon>
        <taxon>Eubrachyura</taxon>
        <taxon>Portunoidea</taxon>
        <taxon>Portunidae</taxon>
        <taxon>Portuninae</taxon>
        <taxon>Portunus</taxon>
    </lineage>
</organism>
<protein>
    <submittedName>
        <fullName evidence="1">Uncharacterized protein</fullName>
    </submittedName>
</protein>
<name>A0A5B7DZF6_PORTR</name>